<organism evidence="3 4">
    <name type="scientific">Carya illinoinensis</name>
    <name type="common">Pecan</name>
    <dbReference type="NCBI Taxonomy" id="32201"/>
    <lineage>
        <taxon>Eukaryota</taxon>
        <taxon>Viridiplantae</taxon>
        <taxon>Streptophyta</taxon>
        <taxon>Embryophyta</taxon>
        <taxon>Tracheophyta</taxon>
        <taxon>Spermatophyta</taxon>
        <taxon>Magnoliopsida</taxon>
        <taxon>eudicotyledons</taxon>
        <taxon>Gunneridae</taxon>
        <taxon>Pentapetalae</taxon>
        <taxon>rosids</taxon>
        <taxon>fabids</taxon>
        <taxon>Fagales</taxon>
        <taxon>Juglandaceae</taxon>
        <taxon>Carya</taxon>
    </lineage>
</organism>
<keyword evidence="1" id="KW-0472">Membrane</keyword>
<dbReference type="AlphaFoldDB" id="A0A922D4W3"/>
<dbReference type="Pfam" id="PF13962">
    <property type="entry name" value="PGG"/>
    <property type="match status" value="1"/>
</dbReference>
<reference evidence="3" key="1">
    <citation type="submission" date="2021-01" db="EMBL/GenBank/DDBJ databases">
        <authorList>
            <person name="Lovell J.T."/>
            <person name="Bentley N."/>
            <person name="Bhattarai G."/>
            <person name="Jenkins J.W."/>
            <person name="Sreedasyam A."/>
            <person name="Alarcon Y."/>
            <person name="Bock C."/>
            <person name="Boston L."/>
            <person name="Carlson J."/>
            <person name="Cervantes K."/>
            <person name="Clermont K."/>
            <person name="Krom N."/>
            <person name="Kubenka K."/>
            <person name="Mamidi S."/>
            <person name="Mattison C."/>
            <person name="Monteros M."/>
            <person name="Pisani C."/>
            <person name="Plott C."/>
            <person name="Rajasekar S."/>
            <person name="Rhein H.S."/>
            <person name="Rohla C."/>
            <person name="Song M."/>
            <person name="Hilaire R.S."/>
            <person name="Shu S."/>
            <person name="Wells L."/>
            <person name="Wang X."/>
            <person name="Webber J."/>
            <person name="Heerema R.J."/>
            <person name="Klein P."/>
            <person name="Conner P."/>
            <person name="Grauke L."/>
            <person name="Grimwood J."/>
            <person name="Schmutz J."/>
            <person name="Randall J.J."/>
        </authorList>
    </citation>
    <scope>NUCLEOTIDE SEQUENCE</scope>
    <source>
        <tissue evidence="3">Leaf</tissue>
    </source>
</reference>
<keyword evidence="1" id="KW-1133">Transmembrane helix</keyword>
<dbReference type="EMBL" id="CM031840">
    <property type="protein sequence ID" value="KAG6671788.1"/>
    <property type="molecule type" value="Genomic_DNA"/>
</dbReference>
<gene>
    <name evidence="3" type="ORF">I3842_16G022500</name>
</gene>
<dbReference type="Pfam" id="PF12796">
    <property type="entry name" value="Ank_2"/>
    <property type="match status" value="1"/>
</dbReference>
<keyword evidence="1" id="KW-0812">Transmembrane</keyword>
<evidence type="ECO:0000259" key="2">
    <source>
        <dbReference type="Pfam" id="PF13962"/>
    </source>
</evidence>
<proteinExistence type="predicted"/>
<dbReference type="InterPro" id="IPR002110">
    <property type="entry name" value="Ankyrin_rpt"/>
</dbReference>
<dbReference type="GO" id="GO:0016020">
    <property type="term" value="C:membrane"/>
    <property type="evidence" value="ECO:0007669"/>
    <property type="project" value="TreeGrafter"/>
</dbReference>
<dbReference type="Proteomes" id="UP000811246">
    <property type="component" value="Chromosome 16"/>
</dbReference>
<feature type="transmembrane region" description="Helical" evidence="1">
    <location>
        <begin position="491"/>
        <end position="517"/>
    </location>
</feature>
<comment type="caution">
    <text evidence="3">The sequence shown here is derived from an EMBL/GenBank/DDBJ whole genome shotgun (WGS) entry which is preliminary data.</text>
</comment>
<evidence type="ECO:0000256" key="1">
    <source>
        <dbReference type="SAM" id="Phobius"/>
    </source>
</evidence>
<evidence type="ECO:0000313" key="4">
    <source>
        <dbReference type="Proteomes" id="UP000811246"/>
    </source>
</evidence>
<dbReference type="PANTHER" id="PTHR24177">
    <property type="entry name" value="CASKIN"/>
    <property type="match status" value="1"/>
</dbReference>
<dbReference type="PANTHER" id="PTHR24177:SF292">
    <property type="entry name" value="ANKYRIN REPEAT FAMILY PROTEIN-RELATED"/>
    <property type="match status" value="1"/>
</dbReference>
<name>A0A922D4W3_CARIL</name>
<feature type="transmembrane region" description="Helical" evidence="1">
    <location>
        <begin position="523"/>
        <end position="543"/>
    </location>
</feature>
<feature type="transmembrane region" description="Helical" evidence="1">
    <location>
        <begin position="407"/>
        <end position="428"/>
    </location>
</feature>
<dbReference type="SMART" id="SM00248">
    <property type="entry name" value="ANK"/>
    <property type="match status" value="4"/>
</dbReference>
<accession>A0A922D4W3</accession>
<dbReference type="InterPro" id="IPR026961">
    <property type="entry name" value="PGG_dom"/>
</dbReference>
<evidence type="ECO:0000313" key="3">
    <source>
        <dbReference type="EMBL" id="KAG6671788.1"/>
    </source>
</evidence>
<feature type="domain" description="PGG" evidence="2">
    <location>
        <begin position="402"/>
        <end position="515"/>
    </location>
</feature>
<dbReference type="EMBL" id="CM031840">
    <property type="protein sequence ID" value="KAG6671793.1"/>
    <property type="molecule type" value="Genomic_DNA"/>
</dbReference>
<protein>
    <recommendedName>
        <fullName evidence="2">PGG domain-containing protein</fullName>
    </recommendedName>
</protein>
<sequence>MDEGDTSLSDQFDLAVYDPLLRAILIDKWKAAEAFIQKNPKYRLGDPITKDKGTALHFAVAAKRTRFVKELVKLMTPEELELKAADDCTALYLAAQTEIVTIAEEMVEKNQNLPLIPKDNIEVLPLYAAIKTGHRDMVSYLYSVTPIEDLATLDRINLLNATISTDLYDIALKILDTLKDLAPAEKESLWFPLKLLARKSSEIGNKSQPSVWERCLNSCFGGRFCNKAMMQASAHKLVDHLLKHELGDNKNFSTLVPQHKRLVVEAAKVGNVEFLIILIRSYPRLIWEVDEEHGTLFHVAIKHRQERVFNLIYEIGILKDNLVSLYAEGSKSMLHLVGELPSPDRLNIVSGAALQMQRELLWFQEIEKIMPKSSVKVMIGAEEKPPKDIFVSTHEELQKNGEKWMRYTANSCMLVATLIATVVFPAAFTVPGGNNQEIGIPIFLETNWFTVFFISDAVAMLFSSSSILVFLSILTSRYTEKDFQISLPLRLALGLTTLVISIVSMLIAFIAACFLVFKSKRSVLIPIIIVAVPAVPICLFAILHYRLFFDIFRSAFYSKRFLFRSQNRLFNSKPAMLDMEIKNDNQTGYDDHRNQVQFTCPAISREIPQCEIRPNYIKAHQRDLHYDIH</sequence>
<feature type="transmembrane region" description="Helical" evidence="1">
    <location>
        <begin position="448"/>
        <end position="471"/>
    </location>
</feature>